<feature type="domain" description="Cyclodeaminase/cyclohydrolase" evidence="1">
    <location>
        <begin position="9"/>
        <end position="94"/>
    </location>
</feature>
<reference evidence="2 3" key="1">
    <citation type="submission" date="2019-05" db="EMBL/GenBank/DDBJ databases">
        <title>Another draft genome of Portunus trituberculatus and its Hox gene families provides insights of decapod evolution.</title>
        <authorList>
            <person name="Jeong J.-H."/>
            <person name="Song I."/>
            <person name="Kim S."/>
            <person name="Choi T."/>
            <person name="Kim D."/>
            <person name="Ryu S."/>
            <person name="Kim W."/>
        </authorList>
    </citation>
    <scope>NUCLEOTIDE SEQUENCE [LARGE SCALE GENOMIC DNA]</scope>
    <source>
        <tissue evidence="2">Muscle</tissue>
    </source>
</reference>
<organism evidence="2 3">
    <name type="scientific">Portunus trituberculatus</name>
    <name type="common">Swimming crab</name>
    <name type="synonym">Neptunus trituberculatus</name>
    <dbReference type="NCBI Taxonomy" id="210409"/>
    <lineage>
        <taxon>Eukaryota</taxon>
        <taxon>Metazoa</taxon>
        <taxon>Ecdysozoa</taxon>
        <taxon>Arthropoda</taxon>
        <taxon>Crustacea</taxon>
        <taxon>Multicrustacea</taxon>
        <taxon>Malacostraca</taxon>
        <taxon>Eumalacostraca</taxon>
        <taxon>Eucarida</taxon>
        <taxon>Decapoda</taxon>
        <taxon>Pleocyemata</taxon>
        <taxon>Brachyura</taxon>
        <taxon>Eubrachyura</taxon>
        <taxon>Portunoidea</taxon>
        <taxon>Portunidae</taxon>
        <taxon>Portuninae</taxon>
        <taxon>Portunus</taxon>
    </lineage>
</organism>
<gene>
    <name evidence="2" type="primary">Ftcd_0</name>
    <name evidence="2" type="ORF">E2C01_072444</name>
</gene>
<proteinExistence type="predicted"/>
<dbReference type="InterPro" id="IPR007044">
    <property type="entry name" value="Cyclodeamin/CycHdrlase"/>
</dbReference>
<dbReference type="GO" id="GO:0016740">
    <property type="term" value="F:transferase activity"/>
    <property type="evidence" value="ECO:0007669"/>
    <property type="project" value="UniProtKB-KW"/>
</dbReference>
<keyword evidence="3" id="KW-1185">Reference proteome</keyword>
<evidence type="ECO:0000313" key="3">
    <source>
        <dbReference type="Proteomes" id="UP000324222"/>
    </source>
</evidence>
<dbReference type="Proteomes" id="UP000324222">
    <property type="component" value="Unassembled WGS sequence"/>
</dbReference>
<accession>A0A5B7IB76</accession>
<dbReference type="AlphaFoldDB" id="A0A5B7IB76"/>
<dbReference type="EMBL" id="VSRR010047230">
    <property type="protein sequence ID" value="MPC77974.1"/>
    <property type="molecule type" value="Genomic_DNA"/>
</dbReference>
<dbReference type="Gene3D" id="1.20.120.680">
    <property type="entry name" value="Formiminotetrahydrofolate cyclodeaminase monomer, up-and-down helical bundle"/>
    <property type="match status" value="1"/>
</dbReference>
<keyword evidence="2" id="KW-0808">Transferase</keyword>
<dbReference type="Pfam" id="PF04961">
    <property type="entry name" value="FTCD_C"/>
    <property type="match status" value="1"/>
</dbReference>
<sequence length="129" mass="14425">MFPSCLPQDAVRLPQGTEEEKGVRERAVKTATEKTIQVPLSLLKVIDQTWEPLVEMATVGNMNCRSDLQVGARCLEAGAWGAYYNVLVNLDNLLEGPERNSYLTQAEDFLQKARRGCEAVLSEVEKRVE</sequence>
<dbReference type="SUPFAM" id="SSF101262">
    <property type="entry name" value="Methenyltetrahydrofolate cyclohydrolase-like"/>
    <property type="match status" value="1"/>
</dbReference>
<comment type="caution">
    <text evidence="2">The sequence shown here is derived from an EMBL/GenBank/DDBJ whole genome shotgun (WGS) entry which is preliminary data.</text>
</comment>
<evidence type="ECO:0000259" key="1">
    <source>
        <dbReference type="Pfam" id="PF04961"/>
    </source>
</evidence>
<evidence type="ECO:0000313" key="2">
    <source>
        <dbReference type="EMBL" id="MPC77974.1"/>
    </source>
</evidence>
<protein>
    <submittedName>
        <fullName evidence="2">Formimidoyltransferase-cyclodeaminase</fullName>
    </submittedName>
</protein>
<dbReference type="InterPro" id="IPR036178">
    <property type="entry name" value="Formintransfe-cycloase-like_sf"/>
</dbReference>
<dbReference type="OrthoDB" id="48036at2759"/>
<name>A0A5B7IB76_PORTR</name>